<evidence type="ECO:0000256" key="15">
    <source>
        <dbReference type="ARBA" id="ARBA00022917"/>
    </source>
</evidence>
<dbReference type="EMBL" id="JADING010000011">
    <property type="protein sequence ID" value="MBO8413944.1"/>
    <property type="molecule type" value="Genomic_DNA"/>
</dbReference>
<dbReference type="AlphaFoldDB" id="A0A9D9D528"/>
<keyword evidence="7" id="KW-0963">Cytoplasm</keyword>
<sequence length="724" mass="81539">LKVDIGSDVLDIVCGAKNVREGIKVCLALVGCYLPALDVTLKKSVIRGYPSSGMCCSLTELGIDKFVQSEEEQNGIVVLNDDAEIGSDPIVALGLDDYVIDISILANRPDCLSHIGLAREISALFNREMKPIKEYGINKANSLIKVNSLTPSCKKFELVEIKGDFKNMKTPASIVNYLRAVNIRSISYIVDIGNFSMSLTGQPLHMYDLDKIPTSELIVKDDFEGKFTALDQKEYEIKKGDIVISSNNVPCCLGGIMGAYFCRVDENSTHIGIEAANFSHKAIRQTSSRLGLASDSSSLFARGVNPYLTQEALNVTLSLFEGSNFEIVGSSVFDCMEEFKGSYPFSLERLNHRLGTSFTKEDINKVFDAFKLTHTDTAVDRNVYRLDLNEQCDIEEEVFRFYQDRNIPLSLDSLPITEGGYSPRQKKVLKVRQTLIEAGLDQIFTYTLLDKENDNSFRIFDKNHEIESYVLAHPLTEYHMYIRSDILSSLIATIRSNFAYKHDDLALFEISEVDAKKDGKPLAKTYLSIGLTNFIDEQGMLKREKADFFVIKGLLERVLQVLNIDSKRVSYVFTSNHNFHSYKAVDIYIGKDLIGTMGELHPKHKLKNAVVGEFDLSYLLEMKSPRLRLEEKSSYLPIRRDLSFVLLDPQIRCEQMIKEIKRAGGKIVSDVQIFDTFKKDGMVSYAFALKLVNPDKTMTDDEINAILDKIISSVTSKMKVELRK</sequence>
<dbReference type="InterPro" id="IPR009061">
    <property type="entry name" value="DNA-bd_dom_put_sf"/>
</dbReference>
<dbReference type="PROSITE" id="PS51447">
    <property type="entry name" value="FDX_ACB"/>
    <property type="match status" value="1"/>
</dbReference>
<dbReference type="Pfam" id="PF17759">
    <property type="entry name" value="tRNA_synthFbeta"/>
    <property type="match status" value="1"/>
</dbReference>
<reference evidence="23" key="1">
    <citation type="submission" date="2020-10" db="EMBL/GenBank/DDBJ databases">
        <authorList>
            <person name="Gilroy R."/>
        </authorList>
    </citation>
    <scope>NUCLEOTIDE SEQUENCE</scope>
    <source>
        <strain evidence="23">1748</strain>
    </source>
</reference>
<keyword evidence="15" id="KW-0648">Protein biosynthesis</keyword>
<evidence type="ECO:0000256" key="17">
    <source>
        <dbReference type="ARBA" id="ARBA00033189"/>
    </source>
</evidence>
<dbReference type="PANTHER" id="PTHR10947">
    <property type="entry name" value="PHENYLALANYL-TRNA SYNTHETASE BETA CHAIN AND LEUCINE-RICH REPEAT-CONTAINING PROTEIN 47"/>
    <property type="match status" value="1"/>
</dbReference>
<evidence type="ECO:0000256" key="8">
    <source>
        <dbReference type="ARBA" id="ARBA00022555"/>
    </source>
</evidence>
<evidence type="ECO:0000256" key="14">
    <source>
        <dbReference type="ARBA" id="ARBA00022884"/>
    </source>
</evidence>
<gene>
    <name evidence="23" type="primary">pheT</name>
    <name evidence="23" type="ORF">IAC78_00470</name>
</gene>
<evidence type="ECO:0000313" key="23">
    <source>
        <dbReference type="EMBL" id="MBO8413944.1"/>
    </source>
</evidence>
<dbReference type="GO" id="GO:0140096">
    <property type="term" value="F:catalytic activity, acting on a protein"/>
    <property type="evidence" value="ECO:0007669"/>
    <property type="project" value="UniProtKB-ARBA"/>
</dbReference>
<dbReference type="GO" id="GO:0016740">
    <property type="term" value="F:transferase activity"/>
    <property type="evidence" value="ECO:0007669"/>
    <property type="project" value="UniProtKB-ARBA"/>
</dbReference>
<feature type="non-terminal residue" evidence="23">
    <location>
        <position position="1"/>
    </location>
</feature>
<evidence type="ECO:0000256" key="18">
    <source>
        <dbReference type="ARBA" id="ARBA00049255"/>
    </source>
</evidence>
<dbReference type="InterPro" id="IPR045864">
    <property type="entry name" value="aa-tRNA-synth_II/BPL/LPL"/>
</dbReference>
<dbReference type="Gene3D" id="3.30.930.10">
    <property type="entry name" value="Bira Bifunctional Protein, Domain 2"/>
    <property type="match status" value="1"/>
</dbReference>
<dbReference type="Pfam" id="PF03147">
    <property type="entry name" value="FDX-ACB"/>
    <property type="match status" value="1"/>
</dbReference>
<dbReference type="Pfam" id="PF03484">
    <property type="entry name" value="B5"/>
    <property type="match status" value="1"/>
</dbReference>
<feature type="domain" description="B5" evidence="22">
    <location>
        <begin position="338"/>
        <end position="409"/>
    </location>
</feature>
<dbReference type="Gene3D" id="3.30.70.380">
    <property type="entry name" value="Ferrodoxin-fold anticodon-binding domain"/>
    <property type="match status" value="1"/>
</dbReference>
<protein>
    <recommendedName>
        <fullName evidence="6">Phenylalanine--tRNA ligase beta subunit</fullName>
        <ecNumber evidence="5">6.1.1.20</ecNumber>
    </recommendedName>
    <alternativeName>
        <fullName evidence="17">Phenylalanyl-tRNA synthetase beta subunit</fullName>
    </alternativeName>
</protein>
<comment type="similarity">
    <text evidence="3">Belongs to the phenylalanyl-tRNA synthetase beta subunit family. Type 1 subfamily.</text>
</comment>
<dbReference type="SUPFAM" id="SSF46955">
    <property type="entry name" value="Putative DNA-binding domain"/>
    <property type="match status" value="1"/>
</dbReference>
<evidence type="ECO:0000256" key="7">
    <source>
        <dbReference type="ARBA" id="ARBA00022490"/>
    </source>
</evidence>
<dbReference type="GO" id="GO:0009328">
    <property type="term" value="C:phenylalanine-tRNA ligase complex"/>
    <property type="evidence" value="ECO:0007669"/>
    <property type="project" value="TreeGrafter"/>
</dbReference>
<dbReference type="Pfam" id="PF03483">
    <property type="entry name" value="B3_4"/>
    <property type="match status" value="1"/>
</dbReference>
<evidence type="ECO:0000256" key="1">
    <source>
        <dbReference type="ARBA" id="ARBA00001946"/>
    </source>
</evidence>
<dbReference type="NCBIfam" id="TIGR00472">
    <property type="entry name" value="pheT_bact"/>
    <property type="match status" value="1"/>
</dbReference>
<reference evidence="23" key="2">
    <citation type="journal article" date="2021" name="PeerJ">
        <title>Extensive microbial diversity within the chicken gut microbiome revealed by metagenomics and culture.</title>
        <authorList>
            <person name="Gilroy R."/>
            <person name="Ravi A."/>
            <person name="Getino M."/>
            <person name="Pursley I."/>
            <person name="Horton D.L."/>
            <person name="Alikhan N.F."/>
            <person name="Baker D."/>
            <person name="Gharbi K."/>
            <person name="Hall N."/>
            <person name="Watson M."/>
            <person name="Adriaenssens E.M."/>
            <person name="Foster-Nyarko E."/>
            <person name="Jarju S."/>
            <person name="Secka A."/>
            <person name="Antonio M."/>
            <person name="Oren A."/>
            <person name="Chaudhuri R.R."/>
            <person name="La Ragione R."/>
            <person name="Hildebrand F."/>
            <person name="Pallen M.J."/>
        </authorList>
    </citation>
    <scope>NUCLEOTIDE SEQUENCE</scope>
    <source>
        <strain evidence="23">1748</strain>
    </source>
</reference>
<dbReference type="InterPro" id="IPR002547">
    <property type="entry name" value="tRNA-bd_dom"/>
</dbReference>
<dbReference type="PROSITE" id="PS50886">
    <property type="entry name" value="TRBD"/>
    <property type="match status" value="1"/>
</dbReference>
<dbReference type="GO" id="GO:0006432">
    <property type="term" value="P:phenylalanyl-tRNA aminoacylation"/>
    <property type="evidence" value="ECO:0007669"/>
    <property type="project" value="InterPro"/>
</dbReference>
<dbReference type="GO" id="GO:0000287">
    <property type="term" value="F:magnesium ion binding"/>
    <property type="evidence" value="ECO:0007669"/>
    <property type="project" value="InterPro"/>
</dbReference>
<keyword evidence="12" id="KW-0067">ATP-binding</keyword>
<dbReference type="SMART" id="SM00896">
    <property type="entry name" value="FDX-ACB"/>
    <property type="match status" value="1"/>
</dbReference>
<comment type="subunit">
    <text evidence="4">Tetramer of two alpha and two beta subunits.</text>
</comment>
<dbReference type="InterPro" id="IPR033714">
    <property type="entry name" value="tRNA_bind_bactPheRS"/>
</dbReference>
<comment type="caution">
    <text evidence="23">The sequence shown here is derived from an EMBL/GenBank/DDBJ whole genome shotgun (WGS) entry which is preliminary data.</text>
</comment>
<name>A0A9D9D528_9BACL</name>
<dbReference type="Gene3D" id="2.40.50.140">
    <property type="entry name" value="Nucleic acid-binding proteins"/>
    <property type="match status" value="1"/>
</dbReference>
<dbReference type="GO" id="GO:0000049">
    <property type="term" value="F:tRNA binding"/>
    <property type="evidence" value="ECO:0007669"/>
    <property type="project" value="UniProtKB-UniRule"/>
</dbReference>
<dbReference type="PROSITE" id="PS51483">
    <property type="entry name" value="B5"/>
    <property type="match status" value="1"/>
</dbReference>
<dbReference type="Proteomes" id="UP000823629">
    <property type="component" value="Unassembled WGS sequence"/>
</dbReference>
<dbReference type="SUPFAM" id="SSF54991">
    <property type="entry name" value="Anticodon-binding domain of PheRS"/>
    <property type="match status" value="1"/>
</dbReference>
<dbReference type="InterPro" id="IPR045060">
    <property type="entry name" value="Phe-tRNA-ligase_IIc_bsu"/>
</dbReference>
<keyword evidence="16" id="KW-0030">Aminoacyl-tRNA synthetase</keyword>
<evidence type="ECO:0000256" key="4">
    <source>
        <dbReference type="ARBA" id="ARBA00011209"/>
    </source>
</evidence>
<dbReference type="Gene3D" id="3.50.40.10">
    <property type="entry name" value="Phenylalanyl-trna Synthetase, Chain B, domain 3"/>
    <property type="match status" value="1"/>
</dbReference>
<evidence type="ECO:0000256" key="19">
    <source>
        <dbReference type="PROSITE-ProRule" id="PRU00209"/>
    </source>
</evidence>
<feature type="domain" description="FDX-ACB" evidence="21">
    <location>
        <begin position="633"/>
        <end position="723"/>
    </location>
</feature>
<dbReference type="SUPFAM" id="SSF55681">
    <property type="entry name" value="Class II aaRS and biotin synthetases"/>
    <property type="match status" value="1"/>
</dbReference>
<evidence type="ECO:0000256" key="2">
    <source>
        <dbReference type="ARBA" id="ARBA00004496"/>
    </source>
</evidence>
<comment type="cofactor">
    <cofactor evidence="1">
        <name>Mg(2+)</name>
        <dbReference type="ChEBI" id="CHEBI:18420"/>
    </cofactor>
</comment>
<evidence type="ECO:0000256" key="10">
    <source>
        <dbReference type="ARBA" id="ARBA00022723"/>
    </source>
</evidence>
<dbReference type="InterPro" id="IPR036690">
    <property type="entry name" value="Fdx_antiC-bd_sf"/>
</dbReference>
<dbReference type="InterPro" id="IPR005147">
    <property type="entry name" value="tRNA_synthase_B5-dom"/>
</dbReference>
<evidence type="ECO:0000259" key="22">
    <source>
        <dbReference type="PROSITE" id="PS51483"/>
    </source>
</evidence>
<evidence type="ECO:0000256" key="9">
    <source>
        <dbReference type="ARBA" id="ARBA00022598"/>
    </source>
</evidence>
<dbReference type="InterPro" id="IPR005146">
    <property type="entry name" value="B3/B4_tRNA-bd"/>
</dbReference>
<evidence type="ECO:0000256" key="6">
    <source>
        <dbReference type="ARBA" id="ARBA00017032"/>
    </source>
</evidence>
<evidence type="ECO:0000256" key="11">
    <source>
        <dbReference type="ARBA" id="ARBA00022741"/>
    </source>
</evidence>
<keyword evidence="9 23" id="KW-0436">Ligase</keyword>
<evidence type="ECO:0000256" key="13">
    <source>
        <dbReference type="ARBA" id="ARBA00022842"/>
    </source>
</evidence>
<dbReference type="HAMAP" id="MF_00283">
    <property type="entry name" value="Phe_tRNA_synth_beta1"/>
    <property type="match status" value="1"/>
</dbReference>
<dbReference type="InterPro" id="IPR005121">
    <property type="entry name" value="Fdx_antiC-bd"/>
</dbReference>
<evidence type="ECO:0000313" key="24">
    <source>
        <dbReference type="Proteomes" id="UP000823629"/>
    </source>
</evidence>
<dbReference type="Gene3D" id="3.30.56.10">
    <property type="match status" value="2"/>
</dbReference>
<evidence type="ECO:0000256" key="5">
    <source>
        <dbReference type="ARBA" id="ARBA00012814"/>
    </source>
</evidence>
<dbReference type="InterPro" id="IPR041616">
    <property type="entry name" value="PheRS_beta_core"/>
</dbReference>
<evidence type="ECO:0000256" key="3">
    <source>
        <dbReference type="ARBA" id="ARBA00008653"/>
    </source>
</evidence>
<dbReference type="InterPro" id="IPR020825">
    <property type="entry name" value="Phe-tRNA_synthase-like_B3/B4"/>
</dbReference>
<dbReference type="CDD" id="cd00769">
    <property type="entry name" value="PheRS_beta_core"/>
    <property type="match status" value="1"/>
</dbReference>
<keyword evidence="14 19" id="KW-0694">RNA-binding</keyword>
<keyword evidence="11" id="KW-0547">Nucleotide-binding</keyword>
<keyword evidence="8 19" id="KW-0820">tRNA-binding</keyword>
<dbReference type="SMART" id="SM00873">
    <property type="entry name" value="B3_4"/>
    <property type="match status" value="1"/>
</dbReference>
<dbReference type="SUPFAM" id="SSF56037">
    <property type="entry name" value="PheT/TilS domain"/>
    <property type="match status" value="1"/>
</dbReference>
<organism evidence="23 24">
    <name type="scientific">Candidatus Scatoplasma merdavium</name>
    <dbReference type="NCBI Taxonomy" id="2840932"/>
    <lineage>
        <taxon>Bacteria</taxon>
        <taxon>Bacillati</taxon>
        <taxon>Bacillota</taxon>
        <taxon>Bacilli</taxon>
        <taxon>Bacillales</taxon>
        <taxon>Candidatus Scatoplasma</taxon>
    </lineage>
</organism>
<feature type="domain" description="TRNA-binding" evidence="20">
    <location>
        <begin position="1"/>
        <end position="90"/>
    </location>
</feature>
<dbReference type="CDD" id="cd02796">
    <property type="entry name" value="tRNA_bind_bactPheRS"/>
    <property type="match status" value="1"/>
</dbReference>
<evidence type="ECO:0000256" key="16">
    <source>
        <dbReference type="ARBA" id="ARBA00023146"/>
    </source>
</evidence>
<comment type="catalytic activity">
    <reaction evidence="18">
        <text>tRNA(Phe) + L-phenylalanine + ATP = L-phenylalanyl-tRNA(Phe) + AMP + diphosphate + H(+)</text>
        <dbReference type="Rhea" id="RHEA:19413"/>
        <dbReference type="Rhea" id="RHEA-COMP:9668"/>
        <dbReference type="Rhea" id="RHEA-COMP:9699"/>
        <dbReference type="ChEBI" id="CHEBI:15378"/>
        <dbReference type="ChEBI" id="CHEBI:30616"/>
        <dbReference type="ChEBI" id="CHEBI:33019"/>
        <dbReference type="ChEBI" id="CHEBI:58095"/>
        <dbReference type="ChEBI" id="CHEBI:78442"/>
        <dbReference type="ChEBI" id="CHEBI:78531"/>
        <dbReference type="ChEBI" id="CHEBI:456215"/>
        <dbReference type="EC" id="6.1.1.20"/>
    </reaction>
</comment>
<keyword evidence="10" id="KW-0479">Metal-binding</keyword>
<comment type="subcellular location">
    <subcellularLocation>
        <location evidence="2">Cytoplasm</location>
    </subcellularLocation>
</comment>
<evidence type="ECO:0000256" key="12">
    <source>
        <dbReference type="ARBA" id="ARBA00022840"/>
    </source>
</evidence>
<dbReference type="GO" id="GO:0004826">
    <property type="term" value="F:phenylalanine-tRNA ligase activity"/>
    <property type="evidence" value="ECO:0007669"/>
    <property type="project" value="UniProtKB-EC"/>
</dbReference>
<accession>A0A9D9D528</accession>
<dbReference type="GO" id="GO:0005524">
    <property type="term" value="F:ATP binding"/>
    <property type="evidence" value="ECO:0007669"/>
    <property type="project" value="UniProtKB-KW"/>
</dbReference>
<dbReference type="InterPro" id="IPR012340">
    <property type="entry name" value="NA-bd_OB-fold"/>
</dbReference>
<dbReference type="PANTHER" id="PTHR10947:SF0">
    <property type="entry name" value="PHENYLALANINE--TRNA LIGASE BETA SUBUNIT"/>
    <property type="match status" value="1"/>
</dbReference>
<dbReference type="EC" id="6.1.1.20" evidence="5"/>
<dbReference type="SUPFAM" id="SSF50249">
    <property type="entry name" value="Nucleic acid-binding proteins"/>
    <property type="match status" value="1"/>
</dbReference>
<dbReference type="Pfam" id="PF01588">
    <property type="entry name" value="tRNA_bind"/>
    <property type="match status" value="1"/>
</dbReference>
<keyword evidence="13" id="KW-0460">Magnesium</keyword>
<evidence type="ECO:0000259" key="20">
    <source>
        <dbReference type="PROSITE" id="PS50886"/>
    </source>
</evidence>
<evidence type="ECO:0000259" key="21">
    <source>
        <dbReference type="PROSITE" id="PS51447"/>
    </source>
</evidence>
<dbReference type="InterPro" id="IPR004532">
    <property type="entry name" value="Phe-tRNA-ligase_IIc_bsu_bact"/>
</dbReference>
<proteinExistence type="inferred from homology"/>